<sequence>MYAKATLPLASKSQILVIAKAPCQFWASNVALIPVQSQHQAAYSTRFDETVVDAGDIRMNGNTNTSANP</sequence>
<accession>A0A3L6N1X5</accession>
<protein>
    <submittedName>
        <fullName evidence="1">Uncharacterized protein</fullName>
    </submittedName>
</protein>
<proteinExistence type="predicted"/>
<evidence type="ECO:0000313" key="2">
    <source>
        <dbReference type="Proteomes" id="UP000270866"/>
    </source>
</evidence>
<comment type="caution">
    <text evidence="1">The sequence shown here is derived from an EMBL/GenBank/DDBJ whole genome shotgun (WGS) entry which is preliminary data.</text>
</comment>
<reference evidence="1 2" key="1">
    <citation type="journal article" date="2018" name="Sci. Rep.">
        <title>Characterisation of pathogen-specific regions and novel effector candidates in Fusarium oxysporum f. sp. cepae.</title>
        <authorList>
            <person name="Armitage A.D."/>
            <person name="Taylor A."/>
            <person name="Sobczyk M.K."/>
            <person name="Baxter L."/>
            <person name="Greenfield B.P."/>
            <person name="Bates H.J."/>
            <person name="Wilson F."/>
            <person name="Jackson A.C."/>
            <person name="Ott S."/>
            <person name="Harrison R.J."/>
            <person name="Clarkson J.P."/>
        </authorList>
    </citation>
    <scope>NUCLEOTIDE SEQUENCE [LARGE SCALE GENOMIC DNA]</scope>
    <source>
        <strain evidence="1 2">FoC_Fus2</strain>
    </source>
</reference>
<gene>
    <name evidence="1" type="ORF">BFJ65_g14801</name>
</gene>
<evidence type="ECO:0000313" key="1">
    <source>
        <dbReference type="EMBL" id="RKK10805.1"/>
    </source>
</evidence>
<dbReference type="Proteomes" id="UP000270866">
    <property type="component" value="Unassembled WGS sequence"/>
</dbReference>
<organism evidence="1 2">
    <name type="scientific">Fusarium oxysporum f. sp. cepae</name>
    <dbReference type="NCBI Taxonomy" id="396571"/>
    <lineage>
        <taxon>Eukaryota</taxon>
        <taxon>Fungi</taxon>
        <taxon>Dikarya</taxon>
        <taxon>Ascomycota</taxon>
        <taxon>Pezizomycotina</taxon>
        <taxon>Sordariomycetes</taxon>
        <taxon>Hypocreomycetidae</taxon>
        <taxon>Hypocreales</taxon>
        <taxon>Nectriaceae</taxon>
        <taxon>Fusarium</taxon>
        <taxon>Fusarium oxysporum species complex</taxon>
    </lineage>
</organism>
<dbReference type="AlphaFoldDB" id="A0A3L6N1X5"/>
<name>A0A3L6N1X5_FUSOX</name>
<dbReference type="EMBL" id="MRCU01000010">
    <property type="protein sequence ID" value="RKK10805.1"/>
    <property type="molecule type" value="Genomic_DNA"/>
</dbReference>